<feature type="non-terminal residue" evidence="2">
    <location>
        <position position="62"/>
    </location>
</feature>
<feature type="non-terminal residue" evidence="2">
    <location>
        <position position="1"/>
    </location>
</feature>
<keyword evidence="3" id="KW-1185">Reference proteome</keyword>
<feature type="compositionally biased region" description="Low complexity" evidence="1">
    <location>
        <begin position="53"/>
        <end position="62"/>
    </location>
</feature>
<evidence type="ECO:0000313" key="3">
    <source>
        <dbReference type="Proteomes" id="UP000485058"/>
    </source>
</evidence>
<accession>A0A6A0AES4</accession>
<evidence type="ECO:0000313" key="2">
    <source>
        <dbReference type="EMBL" id="GFH31390.1"/>
    </source>
</evidence>
<dbReference type="AlphaFoldDB" id="A0A6A0AES4"/>
<protein>
    <submittedName>
        <fullName evidence="2">Uncharacterized protein</fullName>
    </submittedName>
</protein>
<sequence length="62" mass="6305">MMPCAAYSLQCKPLHRTCIPMHQIRASRRLLSRAAASPADGVRPSGGAGGRSAPGSSPASGT</sequence>
<name>A0A6A0AES4_HAELA</name>
<feature type="region of interest" description="Disordered" evidence="1">
    <location>
        <begin position="30"/>
        <end position="62"/>
    </location>
</feature>
<dbReference type="EMBL" id="BLLF01005588">
    <property type="protein sequence ID" value="GFH31390.1"/>
    <property type="molecule type" value="Genomic_DNA"/>
</dbReference>
<gene>
    <name evidence="2" type="ORF">HaLaN_30426</name>
</gene>
<dbReference type="Proteomes" id="UP000485058">
    <property type="component" value="Unassembled WGS sequence"/>
</dbReference>
<evidence type="ECO:0000256" key="1">
    <source>
        <dbReference type="SAM" id="MobiDB-lite"/>
    </source>
</evidence>
<comment type="caution">
    <text evidence="2">The sequence shown here is derived from an EMBL/GenBank/DDBJ whole genome shotgun (WGS) entry which is preliminary data.</text>
</comment>
<reference evidence="2 3" key="1">
    <citation type="submission" date="2020-02" db="EMBL/GenBank/DDBJ databases">
        <title>Draft genome sequence of Haematococcus lacustris strain NIES-144.</title>
        <authorList>
            <person name="Morimoto D."/>
            <person name="Nakagawa S."/>
            <person name="Yoshida T."/>
            <person name="Sawayama S."/>
        </authorList>
    </citation>
    <scope>NUCLEOTIDE SEQUENCE [LARGE SCALE GENOMIC DNA]</scope>
    <source>
        <strain evidence="2 3">NIES-144</strain>
    </source>
</reference>
<proteinExistence type="predicted"/>
<organism evidence="2 3">
    <name type="scientific">Haematococcus lacustris</name>
    <name type="common">Green alga</name>
    <name type="synonym">Haematococcus pluvialis</name>
    <dbReference type="NCBI Taxonomy" id="44745"/>
    <lineage>
        <taxon>Eukaryota</taxon>
        <taxon>Viridiplantae</taxon>
        <taxon>Chlorophyta</taxon>
        <taxon>core chlorophytes</taxon>
        <taxon>Chlorophyceae</taxon>
        <taxon>CS clade</taxon>
        <taxon>Chlamydomonadales</taxon>
        <taxon>Haematococcaceae</taxon>
        <taxon>Haematococcus</taxon>
    </lineage>
</organism>